<dbReference type="Pfam" id="PF18253">
    <property type="entry name" value="HipN"/>
    <property type="match status" value="1"/>
</dbReference>
<evidence type="ECO:0000256" key="2">
    <source>
        <dbReference type="ARBA" id="ARBA00022737"/>
    </source>
</evidence>
<dbReference type="InterPro" id="IPR019734">
    <property type="entry name" value="TPR_rpt"/>
</dbReference>
<dbReference type="InterPro" id="IPR006636">
    <property type="entry name" value="STI1_HS-bd"/>
</dbReference>
<dbReference type="Pfam" id="PF13181">
    <property type="entry name" value="TPR_8"/>
    <property type="match status" value="1"/>
</dbReference>
<evidence type="ECO:0000256" key="6">
    <source>
        <dbReference type="SAM" id="MobiDB-lite"/>
    </source>
</evidence>
<keyword evidence="3 5" id="KW-0802">TPR repeat</keyword>
<evidence type="ECO:0000256" key="3">
    <source>
        <dbReference type="ARBA" id="ARBA00022803"/>
    </source>
</evidence>
<protein>
    <recommendedName>
        <fullName evidence="7">STI1 domain-containing protein</fullName>
    </recommendedName>
</protein>
<dbReference type="GO" id="GO:0030544">
    <property type="term" value="F:Hsp70 protein binding"/>
    <property type="evidence" value="ECO:0007669"/>
    <property type="project" value="TreeGrafter"/>
</dbReference>
<dbReference type="SMART" id="SM00028">
    <property type="entry name" value="TPR"/>
    <property type="match status" value="3"/>
</dbReference>
<gene>
    <name evidence="8" type="ORF">KR093_008545</name>
</gene>
<keyword evidence="2" id="KW-0677">Repeat</keyword>
<dbReference type="Proteomes" id="UP001200034">
    <property type="component" value="Unassembled WGS sequence"/>
</dbReference>
<evidence type="ECO:0000313" key="8">
    <source>
        <dbReference type="EMBL" id="KAH8387653.1"/>
    </source>
</evidence>
<dbReference type="Gene3D" id="1.25.40.10">
    <property type="entry name" value="Tetratricopeptide repeat domain"/>
    <property type="match status" value="1"/>
</dbReference>
<proteinExistence type="inferred from homology"/>
<dbReference type="PROSITE" id="PS50005">
    <property type="entry name" value="TPR"/>
    <property type="match status" value="1"/>
</dbReference>
<evidence type="ECO:0000259" key="7">
    <source>
        <dbReference type="SMART" id="SM00727"/>
    </source>
</evidence>
<dbReference type="AlphaFoldDB" id="A0AAD4KCF2"/>
<name>A0AAD4KCF2_9MUSC</name>
<evidence type="ECO:0000313" key="9">
    <source>
        <dbReference type="Proteomes" id="UP001200034"/>
    </source>
</evidence>
<feature type="region of interest" description="Disordered" evidence="6">
    <location>
        <begin position="251"/>
        <end position="306"/>
    </location>
</feature>
<dbReference type="FunFam" id="1.25.40.10:FF:000112">
    <property type="entry name" value="FAM10 family protein"/>
    <property type="match status" value="1"/>
</dbReference>
<dbReference type="Pfam" id="PF13414">
    <property type="entry name" value="TPR_11"/>
    <property type="match status" value="1"/>
</dbReference>
<evidence type="ECO:0000256" key="1">
    <source>
        <dbReference type="ARBA" id="ARBA00009015"/>
    </source>
</evidence>
<comment type="similarity">
    <text evidence="1">Belongs to the FAM10 family.</text>
</comment>
<comment type="caution">
    <text evidence="8">The sequence shown here is derived from an EMBL/GenBank/DDBJ whole genome shotgun (WGS) entry which is preliminary data.</text>
</comment>
<feature type="compositionally biased region" description="Basic and acidic residues" evidence="6">
    <location>
        <begin position="251"/>
        <end position="268"/>
    </location>
</feature>
<evidence type="ECO:0000256" key="5">
    <source>
        <dbReference type="PROSITE-ProRule" id="PRU00339"/>
    </source>
</evidence>
<reference evidence="8" key="1">
    <citation type="journal article" date="2021" name="Mol. Ecol. Resour.">
        <title>Phylogenomic analyses of the genus Drosophila reveals genomic signals of climate adaptation.</title>
        <authorList>
            <person name="Li F."/>
            <person name="Rane R.V."/>
            <person name="Luria V."/>
            <person name="Xiong Z."/>
            <person name="Chen J."/>
            <person name="Li Z."/>
            <person name="Catullo R.A."/>
            <person name="Griffin P.C."/>
            <person name="Schiffer M."/>
            <person name="Pearce S."/>
            <person name="Lee S.F."/>
            <person name="McElroy K."/>
            <person name="Stocker A."/>
            <person name="Shirriffs J."/>
            <person name="Cockerell F."/>
            <person name="Coppin C."/>
            <person name="Sgro C.M."/>
            <person name="Karger A."/>
            <person name="Cain J.W."/>
            <person name="Weber J.A."/>
            <person name="Santpere G."/>
            <person name="Kirschner M.W."/>
            <person name="Hoffmann A.A."/>
            <person name="Oakeshott J.G."/>
            <person name="Zhang G."/>
        </authorList>
    </citation>
    <scope>NUCLEOTIDE SEQUENCE</scope>
    <source>
        <strain evidence="8">BGI-SZ-2011g</strain>
    </source>
</reference>
<dbReference type="Gene3D" id="6.10.250.3420">
    <property type="match status" value="1"/>
</dbReference>
<accession>A0AAD4KCF2</accession>
<dbReference type="GO" id="GO:0046983">
    <property type="term" value="F:protein dimerization activity"/>
    <property type="evidence" value="ECO:0007669"/>
    <property type="project" value="InterPro"/>
</dbReference>
<dbReference type="EMBL" id="JAJJHW010000095">
    <property type="protein sequence ID" value="KAH8387653.1"/>
    <property type="molecule type" value="Genomic_DNA"/>
</dbReference>
<feature type="compositionally biased region" description="Gly residues" evidence="6">
    <location>
        <begin position="287"/>
        <end position="306"/>
    </location>
</feature>
<feature type="compositionally biased region" description="Acidic residues" evidence="6">
    <location>
        <begin position="80"/>
        <end position="101"/>
    </location>
</feature>
<dbReference type="CDD" id="cd14438">
    <property type="entry name" value="Hip_N"/>
    <property type="match status" value="1"/>
</dbReference>
<comment type="function">
    <text evidence="4">One HIP oligomer binds the ATPase domains of at least two HSC70 molecules dependent on activation of the HSC70 ATPase by HSP40. Stabilizes the ADP state of HSC70 that has a high affinity for substrate protein. Through its own chaperone activity, it may contribute to the interaction of HSC70 with various target proteins.</text>
</comment>
<feature type="domain" description="STI1" evidence="7">
    <location>
        <begin position="308"/>
        <end position="347"/>
    </location>
</feature>
<feature type="region of interest" description="Disordered" evidence="6">
    <location>
        <begin position="49"/>
        <end position="101"/>
    </location>
</feature>
<feature type="repeat" description="TPR" evidence="5">
    <location>
        <begin position="133"/>
        <end position="166"/>
    </location>
</feature>
<dbReference type="InterPro" id="IPR011990">
    <property type="entry name" value="TPR-like_helical_dom_sf"/>
</dbReference>
<dbReference type="SMART" id="SM00727">
    <property type="entry name" value="STI1"/>
    <property type="match status" value="1"/>
</dbReference>
<dbReference type="PANTHER" id="PTHR45883">
    <property type="entry name" value="HSC70-INTERACTING PROTEIN"/>
    <property type="match status" value="1"/>
</dbReference>
<feature type="region of interest" description="Disordered" evidence="6">
    <location>
        <begin position="359"/>
        <end position="408"/>
    </location>
</feature>
<keyword evidence="9" id="KW-1185">Reference proteome</keyword>
<evidence type="ECO:0000256" key="4">
    <source>
        <dbReference type="ARBA" id="ARBA00037033"/>
    </source>
</evidence>
<dbReference type="InterPro" id="IPR034649">
    <property type="entry name" value="Hip_N"/>
</dbReference>
<dbReference type="PANTHER" id="PTHR45883:SF2">
    <property type="entry name" value="HSC70-INTERACTING PROTEIN"/>
    <property type="match status" value="1"/>
</dbReference>
<organism evidence="8 9">
    <name type="scientific">Drosophila rubida</name>
    <dbReference type="NCBI Taxonomy" id="30044"/>
    <lineage>
        <taxon>Eukaryota</taxon>
        <taxon>Metazoa</taxon>
        <taxon>Ecdysozoa</taxon>
        <taxon>Arthropoda</taxon>
        <taxon>Hexapoda</taxon>
        <taxon>Insecta</taxon>
        <taxon>Pterygota</taxon>
        <taxon>Neoptera</taxon>
        <taxon>Endopterygota</taxon>
        <taxon>Diptera</taxon>
        <taxon>Brachycera</taxon>
        <taxon>Muscomorpha</taxon>
        <taxon>Ephydroidea</taxon>
        <taxon>Drosophilidae</taxon>
        <taxon>Drosophila</taxon>
    </lineage>
</organism>
<sequence>MAAPIQQEDFIKLKSFIEFVNRNPTVLNMPQLQFVKDFIEKFGGKVPDGDFKMPEAGKCPFGGDAGTNSKPADASAKVDTDDDSDKSDADESSSEPESDIELDMEGVIEADKEPAQPMGDSAKEPTDEEIDQAGDLRSQAAAAYSEQKFDEAIGFYTKAIELNPANALFYAKRGQAFLKLKKPNACIRDCDKALELNCDSAAAYKFRGRAHRLLGQFEKSAKDLRQACKLDFDEEADEWLREVTPNAQKIEQHRIKQERKQAERDIKNRQRAQRRARKEQAKQQNAAGGGFPGGFPGAGGFPGGGMPAGFDMSQLKDPVVAAAMQDILSNPANISKYMSNPKIFNLLKNFFPGVFPGSEAAGSDGNSSSPFAGDTEVGGKSTATGGNSGTEPPKSNKKESDFVDDGLD</sequence>
<dbReference type="Gene3D" id="1.10.260.100">
    <property type="match status" value="1"/>
</dbReference>
<dbReference type="SUPFAM" id="SSF48452">
    <property type="entry name" value="TPR-like"/>
    <property type="match status" value="1"/>
</dbReference>